<dbReference type="EMBL" id="QFQS01000001">
    <property type="protein sequence ID" value="PZQ99993.1"/>
    <property type="molecule type" value="Genomic_DNA"/>
</dbReference>
<dbReference type="PROSITE" id="PS50970">
    <property type="entry name" value="HCY"/>
    <property type="match status" value="1"/>
</dbReference>
<organism evidence="6 7">
    <name type="scientific">Cereibacter sphaeroides</name>
    <name type="common">Rhodobacter sphaeroides</name>
    <dbReference type="NCBI Taxonomy" id="1063"/>
    <lineage>
        <taxon>Bacteria</taxon>
        <taxon>Pseudomonadati</taxon>
        <taxon>Pseudomonadota</taxon>
        <taxon>Alphaproteobacteria</taxon>
        <taxon>Rhodobacterales</taxon>
        <taxon>Paracoccaceae</taxon>
        <taxon>Cereibacter</taxon>
    </lineage>
</organism>
<dbReference type="SUPFAM" id="SSF82282">
    <property type="entry name" value="Homocysteine S-methyltransferase"/>
    <property type="match status" value="1"/>
</dbReference>
<evidence type="ECO:0000256" key="1">
    <source>
        <dbReference type="ARBA" id="ARBA00022603"/>
    </source>
</evidence>
<dbReference type="GO" id="GO:0008270">
    <property type="term" value="F:zinc ion binding"/>
    <property type="evidence" value="ECO:0007669"/>
    <property type="project" value="InterPro"/>
</dbReference>
<comment type="caution">
    <text evidence="6">The sequence shown here is derived from an EMBL/GenBank/DDBJ whole genome shotgun (WGS) entry which is preliminary data.</text>
</comment>
<dbReference type="Gene3D" id="3.20.20.330">
    <property type="entry name" value="Homocysteine-binding-like domain"/>
    <property type="match status" value="1"/>
</dbReference>
<dbReference type="PIRSF" id="PIRSF037505">
    <property type="entry name" value="Betaine_HMT"/>
    <property type="match status" value="1"/>
</dbReference>
<comment type="cofactor">
    <cofactor evidence="3">
        <name>Zn(2+)</name>
        <dbReference type="ChEBI" id="CHEBI:29105"/>
    </cofactor>
    <text evidence="3">Binds 1 zinc ion per subunit.</text>
</comment>
<dbReference type="InterPro" id="IPR017226">
    <property type="entry name" value="BHMT-like"/>
</dbReference>
<name>A0A2W5U9G5_CERSP</name>
<keyword evidence="3 4" id="KW-0862">Zinc</keyword>
<dbReference type="InterPro" id="IPR036589">
    <property type="entry name" value="HCY_dom_sf"/>
</dbReference>
<dbReference type="Pfam" id="PF02574">
    <property type="entry name" value="S-methyl_trans"/>
    <property type="match status" value="1"/>
</dbReference>
<reference evidence="6 7" key="1">
    <citation type="submission" date="2017-08" db="EMBL/GenBank/DDBJ databases">
        <title>Infants hospitalized years apart are colonized by the same room-sourced microbial strains.</title>
        <authorList>
            <person name="Brooks B."/>
            <person name="Olm M.R."/>
            <person name="Firek B.A."/>
            <person name="Baker R."/>
            <person name="Thomas B.C."/>
            <person name="Morowitz M.J."/>
            <person name="Banfield J.F."/>
        </authorList>
    </citation>
    <scope>NUCLEOTIDE SEQUENCE [LARGE SCALE GENOMIC DNA]</scope>
    <source>
        <strain evidence="6">S2_003_000_R2_11</strain>
    </source>
</reference>
<evidence type="ECO:0000256" key="3">
    <source>
        <dbReference type="PIRSR" id="PIRSR037505-2"/>
    </source>
</evidence>
<gene>
    <name evidence="6" type="ORF">DI533_05055</name>
</gene>
<dbReference type="GO" id="GO:0008168">
    <property type="term" value="F:methyltransferase activity"/>
    <property type="evidence" value="ECO:0007669"/>
    <property type="project" value="UniProtKB-UniRule"/>
</dbReference>
<keyword evidence="3 4" id="KW-0479">Metal-binding</keyword>
<dbReference type="PANTHER" id="PTHR11103">
    <property type="entry name" value="SLR1189 PROTEIN"/>
    <property type="match status" value="1"/>
</dbReference>
<proteinExistence type="predicted"/>
<feature type="domain" description="Hcy-binding" evidence="5">
    <location>
        <begin position="1"/>
        <end position="279"/>
    </location>
</feature>
<dbReference type="PANTHER" id="PTHR11103:SF18">
    <property type="entry name" value="SLR1189 PROTEIN"/>
    <property type="match status" value="1"/>
</dbReference>
<accession>A0A2W5U9G5</accession>
<feature type="binding site" evidence="3 4">
    <location>
        <position position="264"/>
    </location>
    <ligand>
        <name>Zn(2+)</name>
        <dbReference type="ChEBI" id="CHEBI:29105"/>
    </ligand>
</feature>
<feature type="binding site" evidence="3 4">
    <location>
        <position position="265"/>
    </location>
    <ligand>
        <name>Zn(2+)</name>
        <dbReference type="ChEBI" id="CHEBI:29105"/>
    </ligand>
</feature>
<protein>
    <submittedName>
        <fullName evidence="6">Homocysteine S-methyltransferase</fullName>
    </submittedName>
</protein>
<feature type="binding site" evidence="3 4">
    <location>
        <position position="191"/>
    </location>
    <ligand>
        <name>Zn(2+)</name>
        <dbReference type="ChEBI" id="CHEBI:29105"/>
    </ligand>
</feature>
<evidence type="ECO:0000313" key="6">
    <source>
        <dbReference type="EMBL" id="PZQ99993.1"/>
    </source>
</evidence>
<evidence type="ECO:0000256" key="2">
    <source>
        <dbReference type="ARBA" id="ARBA00022679"/>
    </source>
</evidence>
<dbReference type="Proteomes" id="UP000248975">
    <property type="component" value="Unassembled WGS sequence"/>
</dbReference>
<dbReference type="GO" id="GO:0032259">
    <property type="term" value="P:methylation"/>
    <property type="evidence" value="ECO:0007669"/>
    <property type="project" value="UniProtKB-KW"/>
</dbReference>
<evidence type="ECO:0000313" key="7">
    <source>
        <dbReference type="Proteomes" id="UP000248975"/>
    </source>
</evidence>
<dbReference type="GO" id="GO:0009086">
    <property type="term" value="P:methionine biosynthetic process"/>
    <property type="evidence" value="ECO:0007669"/>
    <property type="project" value="InterPro"/>
</dbReference>
<evidence type="ECO:0000259" key="5">
    <source>
        <dbReference type="PROSITE" id="PS50970"/>
    </source>
</evidence>
<keyword evidence="1 4" id="KW-0489">Methyltransferase</keyword>
<evidence type="ECO:0000256" key="4">
    <source>
        <dbReference type="PROSITE-ProRule" id="PRU00333"/>
    </source>
</evidence>
<keyword evidence="2 4" id="KW-0808">Transferase</keyword>
<dbReference type="InterPro" id="IPR003726">
    <property type="entry name" value="HCY_dom"/>
</dbReference>
<sequence length="287" mass="30321">MGQELINRSGDAATPLWATQVMIDRPGLVQAIHADYFKAGSTVATTNTYAIHHDRLKDFGLDDRFAALHAQALKEAQDARKAVGRGRIAGSIGPLGASYRTDVGPEHETAVRLYGEVAAILAPQVDVILGETIATLGQARALLEGAAKTGKPVWLSVTVEDRDGTKLRSGEPVAELAVIARGGASAVLANCSAPEAMAAALDKLSATGLPFGCYANGFKQITEDFLKDRPTVDALESRPDLTAELYADFAEHWAGQGATIIGGCCETTPVHIAAIAKRLKDKGYRTE</sequence>
<dbReference type="AlphaFoldDB" id="A0A2W5U9G5"/>